<gene>
    <name evidence="1" type="ORF">IDF66_11380</name>
</gene>
<evidence type="ECO:0000313" key="2">
    <source>
        <dbReference type="Proteomes" id="UP000602395"/>
    </source>
</evidence>
<evidence type="ECO:0008006" key="3">
    <source>
        <dbReference type="Google" id="ProtNLM"/>
    </source>
</evidence>
<keyword evidence="2" id="KW-1185">Reference proteome</keyword>
<comment type="caution">
    <text evidence="1">The sequence shown here is derived from an EMBL/GenBank/DDBJ whole genome shotgun (WGS) entry which is preliminary data.</text>
</comment>
<dbReference type="InterPro" id="IPR002918">
    <property type="entry name" value="Lipase_EstA/Esterase_EstB"/>
</dbReference>
<accession>A0ABR7WCB2</accession>
<dbReference type="Proteomes" id="UP000602395">
    <property type="component" value="Unassembled WGS sequence"/>
</dbReference>
<name>A0ABR7WCB2_9ACTN</name>
<dbReference type="InterPro" id="IPR029058">
    <property type="entry name" value="AB_hydrolase_fold"/>
</dbReference>
<evidence type="ECO:0000313" key="1">
    <source>
        <dbReference type="EMBL" id="MBD1320191.1"/>
    </source>
</evidence>
<dbReference type="SUPFAM" id="SSF53474">
    <property type="entry name" value="alpha/beta-Hydrolases"/>
    <property type="match status" value="1"/>
</dbReference>
<dbReference type="Pfam" id="PF01674">
    <property type="entry name" value="Lipase_2"/>
    <property type="match status" value="1"/>
</dbReference>
<sequence length="219" mass="23260">MTSALRRSGACAFVFQGGIIDEKRWAGDIPGEAVQVERFVRKVRGSTGATKVDIVAHSAGSVVANYYLKVRHGAPNVGAAVLLAPEGGGCDGVGSLAQYGITHPPITPVQVLQALPLMSPILARILPSMAVALQLAPGSDVYRKLFIDGPVTQKGVHYAIMATKNDKLATPAGTCSFIREPGVTNVFYEDVFPGRPVVDHSSLRSSPYTAKWVVKQLYS</sequence>
<reference evidence="1 2" key="1">
    <citation type="submission" date="2020-09" db="EMBL/GenBank/DDBJ databases">
        <title>Novel species in genus Gordonia.</title>
        <authorList>
            <person name="Zhang G."/>
        </authorList>
    </citation>
    <scope>NUCLEOTIDE SEQUENCE [LARGE SCALE GENOMIC DNA]</scope>
    <source>
        <strain evidence="1 2">ON-33</strain>
    </source>
</reference>
<protein>
    <recommendedName>
        <fullName evidence="3">Triacylglycerol lipase</fullName>
    </recommendedName>
</protein>
<dbReference type="Gene3D" id="3.40.50.1820">
    <property type="entry name" value="alpha/beta hydrolase"/>
    <property type="match status" value="1"/>
</dbReference>
<proteinExistence type="predicted"/>
<dbReference type="RefSeq" id="WP_190266919.1">
    <property type="nucleotide sequence ID" value="NZ_JACWMS010000002.1"/>
</dbReference>
<organism evidence="1 2">
    <name type="scientific">Gordonia hankookensis</name>
    <dbReference type="NCBI Taxonomy" id="589403"/>
    <lineage>
        <taxon>Bacteria</taxon>
        <taxon>Bacillati</taxon>
        <taxon>Actinomycetota</taxon>
        <taxon>Actinomycetes</taxon>
        <taxon>Mycobacteriales</taxon>
        <taxon>Gordoniaceae</taxon>
        <taxon>Gordonia</taxon>
    </lineage>
</organism>
<dbReference type="EMBL" id="JACWMS010000002">
    <property type="protein sequence ID" value="MBD1320191.1"/>
    <property type="molecule type" value="Genomic_DNA"/>
</dbReference>